<dbReference type="Proteomes" id="UP000016930">
    <property type="component" value="Unassembled WGS sequence"/>
</dbReference>
<sequence length="425" mass="47791">MPDASTLAPRCNTGYMLAQGTAIVSTIAGLLAHRRRNGKITEVKLEAMPLHCKHRGQGIAWWHTGCYKTSEADRNMVGVPVLLCQNAVHGKLRIDTINLHQRGSETEWCINTLLPLVGQSRLNNSLYIFGRPVPKKQPCEAHKAFLKLPKYQCAVRLRTQQQRLLMHMFRKGLVCRTPEVEALQEEQHPGSVINAGQPKVKVCYDTGDLPEGEKHQDWNTGAPEKLGIAVKECLTPEQHQLGVRGTAGHMTTHHKGLGPTDPPKPYMNLIGVKHGFVLDFRMKQYTSGVVSFKHLCNGRQRRVQVEGRGNGDHWDHYRWVVIVGALGGCWKGRLYNKVTGKSVMGAGLYYYILEGWDNISTPGAQPADILHKGQQICDRYPEHEKTCCTGKQGRTRGRGAEQWFQRQATQFTMQRCGSNMKQQFQ</sequence>
<organism evidence="1 2">
    <name type="scientific">Ceriporiopsis subvermispora (strain B)</name>
    <name type="common">White-rot fungus</name>
    <name type="synonym">Gelatoporia subvermispora</name>
    <dbReference type="NCBI Taxonomy" id="914234"/>
    <lineage>
        <taxon>Eukaryota</taxon>
        <taxon>Fungi</taxon>
        <taxon>Dikarya</taxon>
        <taxon>Basidiomycota</taxon>
        <taxon>Agaricomycotina</taxon>
        <taxon>Agaricomycetes</taxon>
        <taxon>Polyporales</taxon>
        <taxon>Gelatoporiaceae</taxon>
        <taxon>Gelatoporia</taxon>
    </lineage>
</organism>
<keyword evidence="2" id="KW-1185">Reference proteome</keyword>
<gene>
    <name evidence="1" type="ORF">CERSUDRAFT_77818</name>
</gene>
<name>M2QIS1_CERS8</name>
<dbReference type="HOGENOM" id="CLU_645569_0_0_1"/>
<dbReference type="AlphaFoldDB" id="M2QIS1"/>
<evidence type="ECO:0000313" key="2">
    <source>
        <dbReference type="Proteomes" id="UP000016930"/>
    </source>
</evidence>
<proteinExistence type="predicted"/>
<reference evidence="1 2" key="1">
    <citation type="journal article" date="2012" name="Proc. Natl. Acad. Sci. U.S.A.">
        <title>Comparative genomics of Ceriporiopsis subvermispora and Phanerochaete chrysosporium provide insight into selective ligninolysis.</title>
        <authorList>
            <person name="Fernandez-Fueyo E."/>
            <person name="Ruiz-Duenas F.J."/>
            <person name="Ferreira P."/>
            <person name="Floudas D."/>
            <person name="Hibbett D.S."/>
            <person name="Canessa P."/>
            <person name="Larrondo L.F."/>
            <person name="James T.Y."/>
            <person name="Seelenfreund D."/>
            <person name="Lobos S."/>
            <person name="Polanco R."/>
            <person name="Tello M."/>
            <person name="Honda Y."/>
            <person name="Watanabe T."/>
            <person name="Watanabe T."/>
            <person name="Ryu J.S."/>
            <person name="Kubicek C.P."/>
            <person name="Schmoll M."/>
            <person name="Gaskell J."/>
            <person name="Hammel K.E."/>
            <person name="St John F.J."/>
            <person name="Vanden Wymelenberg A."/>
            <person name="Sabat G."/>
            <person name="Splinter BonDurant S."/>
            <person name="Syed K."/>
            <person name="Yadav J.S."/>
            <person name="Doddapaneni H."/>
            <person name="Subramanian V."/>
            <person name="Lavin J.L."/>
            <person name="Oguiza J.A."/>
            <person name="Perez G."/>
            <person name="Pisabarro A.G."/>
            <person name="Ramirez L."/>
            <person name="Santoyo F."/>
            <person name="Master E."/>
            <person name="Coutinho P.M."/>
            <person name="Henrissat B."/>
            <person name="Lombard V."/>
            <person name="Magnuson J.K."/>
            <person name="Kuees U."/>
            <person name="Hori C."/>
            <person name="Igarashi K."/>
            <person name="Samejima M."/>
            <person name="Held B.W."/>
            <person name="Barry K.W."/>
            <person name="LaButti K.M."/>
            <person name="Lapidus A."/>
            <person name="Lindquist E.A."/>
            <person name="Lucas S.M."/>
            <person name="Riley R."/>
            <person name="Salamov A.A."/>
            <person name="Hoffmeister D."/>
            <person name="Schwenk D."/>
            <person name="Hadar Y."/>
            <person name="Yarden O."/>
            <person name="de Vries R.P."/>
            <person name="Wiebenga A."/>
            <person name="Stenlid J."/>
            <person name="Eastwood D."/>
            <person name="Grigoriev I.V."/>
            <person name="Berka R.M."/>
            <person name="Blanchette R.A."/>
            <person name="Kersten P."/>
            <person name="Martinez A.T."/>
            <person name="Vicuna R."/>
            <person name="Cullen D."/>
        </authorList>
    </citation>
    <scope>NUCLEOTIDE SEQUENCE [LARGE SCALE GENOMIC DNA]</scope>
    <source>
        <strain evidence="1 2">B</strain>
    </source>
</reference>
<accession>M2QIS1</accession>
<evidence type="ECO:0000313" key="1">
    <source>
        <dbReference type="EMBL" id="EMD31985.1"/>
    </source>
</evidence>
<protein>
    <submittedName>
        <fullName evidence="1">Uncharacterized protein</fullName>
    </submittedName>
</protein>
<dbReference type="EMBL" id="KB445814">
    <property type="protein sequence ID" value="EMD31985.1"/>
    <property type="molecule type" value="Genomic_DNA"/>
</dbReference>